<organism evidence="1 2">
    <name type="scientific">Symbiodinium pilosum</name>
    <name type="common">Dinoflagellate</name>
    <dbReference type="NCBI Taxonomy" id="2952"/>
    <lineage>
        <taxon>Eukaryota</taxon>
        <taxon>Sar</taxon>
        <taxon>Alveolata</taxon>
        <taxon>Dinophyceae</taxon>
        <taxon>Suessiales</taxon>
        <taxon>Symbiodiniaceae</taxon>
        <taxon>Symbiodinium</taxon>
    </lineage>
</organism>
<feature type="non-terminal residue" evidence="1">
    <location>
        <position position="276"/>
    </location>
</feature>
<keyword evidence="2" id="KW-1185">Reference proteome</keyword>
<dbReference type="OrthoDB" id="430223at2759"/>
<reference evidence="1" key="1">
    <citation type="submission" date="2021-02" db="EMBL/GenBank/DDBJ databases">
        <authorList>
            <person name="Dougan E. K."/>
            <person name="Rhodes N."/>
            <person name="Thang M."/>
            <person name="Chan C."/>
        </authorList>
    </citation>
    <scope>NUCLEOTIDE SEQUENCE</scope>
</reference>
<evidence type="ECO:0000313" key="2">
    <source>
        <dbReference type="Proteomes" id="UP000649617"/>
    </source>
</evidence>
<gene>
    <name evidence="1" type="ORF">SPIL2461_LOCUS11062</name>
</gene>
<evidence type="ECO:0000313" key="1">
    <source>
        <dbReference type="EMBL" id="CAE7451351.1"/>
    </source>
</evidence>
<sequence>LACPRGLLSRKDEPCGRSVPEAIMKVIRWLEAVAELPEADCYRRLAWAAKDKTVALSESAPLTKRSPRYPALLLVKMERFVLDKGEATVLRVFAWIKLLKIWACLRWSDLQAIKPADLRLTEGRLATTLRKTKTSGPTKRVKELPVCVSEVTFYEDPLWLETGFNLLKQLANCKRDYLLPRLWHCDGGHRGPASEVTDPWRGARLLDGAFREKRPADRPRSHRSYGGRILADWLMDRRCIAADLEPGKWGSCGADRCGHDRSVARISGGQLLPILN</sequence>
<comment type="caution">
    <text evidence="1">The sequence shown here is derived from an EMBL/GenBank/DDBJ whole genome shotgun (WGS) entry which is preliminary data.</text>
</comment>
<dbReference type="Proteomes" id="UP000649617">
    <property type="component" value="Unassembled WGS sequence"/>
</dbReference>
<accession>A0A812RTT4</accession>
<name>A0A812RTT4_SYMPI</name>
<dbReference type="EMBL" id="CAJNIZ010021412">
    <property type="protein sequence ID" value="CAE7451351.1"/>
    <property type="molecule type" value="Genomic_DNA"/>
</dbReference>
<proteinExistence type="predicted"/>
<protein>
    <submittedName>
        <fullName evidence="1">Uncharacterized protein</fullName>
    </submittedName>
</protein>
<dbReference type="AlphaFoldDB" id="A0A812RTT4"/>